<sequence>MFLQRRPVLGSFFLMGWVLAGCSGQQTDHSSKRHKNYQYSDLRINLSENASTTCFDAGGILALAIQLNGNQTPICQLANGRRCDERALLDGGCTSI</sequence>
<dbReference type="InterPro" id="IPR005590">
    <property type="entry name" value="DUF333"/>
</dbReference>
<dbReference type="EMBL" id="CBSW010000193">
    <property type="protein sequence ID" value="CDG97699.1"/>
    <property type="molecule type" value="Genomic_DNA"/>
</dbReference>
<dbReference type="AlphaFoldDB" id="A0A077NG03"/>
<evidence type="ECO:0000256" key="1">
    <source>
        <dbReference type="SAM" id="SignalP"/>
    </source>
</evidence>
<proteinExistence type="predicted"/>
<keyword evidence="1" id="KW-0732">Signal</keyword>
<name>A0A077NG03_XENBV</name>
<evidence type="ECO:0008006" key="3">
    <source>
        <dbReference type="Google" id="ProtNLM"/>
    </source>
</evidence>
<evidence type="ECO:0000313" key="2">
    <source>
        <dbReference type="EMBL" id="CDG97699.1"/>
    </source>
</evidence>
<organism evidence="2">
    <name type="scientific">Xenorhabdus bovienii str. puntauvense</name>
    <dbReference type="NCBI Taxonomy" id="1398201"/>
    <lineage>
        <taxon>Bacteria</taxon>
        <taxon>Pseudomonadati</taxon>
        <taxon>Pseudomonadota</taxon>
        <taxon>Gammaproteobacteria</taxon>
        <taxon>Enterobacterales</taxon>
        <taxon>Morganellaceae</taxon>
        <taxon>Xenorhabdus</taxon>
    </lineage>
</organism>
<gene>
    <name evidence="2" type="ORF">XBP1_2720049</name>
</gene>
<dbReference type="Pfam" id="PF03891">
    <property type="entry name" value="DUF333"/>
    <property type="match status" value="1"/>
</dbReference>
<accession>A0A077NG03</accession>
<reference evidence="2" key="1">
    <citation type="submission" date="2013-07" db="EMBL/GenBank/DDBJ databases">
        <title>Sub-species coevolution in mutualistic symbiosis.</title>
        <authorList>
            <person name="Murfin K."/>
            <person name="Klassen J."/>
            <person name="Lee M."/>
            <person name="Forst S."/>
            <person name="Stock P."/>
            <person name="Goodrich-Blair H."/>
        </authorList>
    </citation>
    <scope>NUCLEOTIDE SEQUENCE [LARGE SCALE GENOMIC DNA]</scope>
    <source>
        <strain evidence="2">Puntauvense</strain>
    </source>
</reference>
<protein>
    <recommendedName>
        <fullName evidence="3">Lipoprotein</fullName>
    </recommendedName>
</protein>
<comment type="caution">
    <text evidence="2">The sequence shown here is derived from an EMBL/GenBank/DDBJ whole genome shotgun (WGS) entry which is preliminary data.</text>
</comment>
<dbReference type="Proteomes" id="UP000028511">
    <property type="component" value="Unassembled WGS sequence"/>
</dbReference>
<dbReference type="HOGENOM" id="CLU_155318_2_0_6"/>
<dbReference type="PROSITE" id="PS51257">
    <property type="entry name" value="PROKAR_LIPOPROTEIN"/>
    <property type="match status" value="1"/>
</dbReference>
<dbReference type="RefSeq" id="WP_071826316.1">
    <property type="nucleotide sequence ID" value="NZ_CAWLWN010000231.1"/>
</dbReference>
<feature type="chain" id="PRO_5001721939" description="Lipoprotein" evidence="1">
    <location>
        <begin position="21"/>
        <end position="96"/>
    </location>
</feature>
<feature type="signal peptide" evidence="1">
    <location>
        <begin position="1"/>
        <end position="20"/>
    </location>
</feature>